<protein>
    <submittedName>
        <fullName evidence="2">Uncharacterized protein</fullName>
    </submittedName>
</protein>
<evidence type="ECO:0000313" key="3">
    <source>
        <dbReference type="Proteomes" id="UP001500928"/>
    </source>
</evidence>
<organism evidence="2 3">
    <name type="scientific">Actinomycetospora chlora</name>
    <dbReference type="NCBI Taxonomy" id="663608"/>
    <lineage>
        <taxon>Bacteria</taxon>
        <taxon>Bacillati</taxon>
        <taxon>Actinomycetota</taxon>
        <taxon>Actinomycetes</taxon>
        <taxon>Pseudonocardiales</taxon>
        <taxon>Pseudonocardiaceae</taxon>
        <taxon>Actinomycetospora</taxon>
    </lineage>
</organism>
<evidence type="ECO:0000313" key="2">
    <source>
        <dbReference type="EMBL" id="GAA4796924.1"/>
    </source>
</evidence>
<comment type="caution">
    <text evidence="2">The sequence shown here is derived from an EMBL/GenBank/DDBJ whole genome shotgun (WGS) entry which is preliminary data.</text>
</comment>
<feature type="compositionally biased region" description="Pro residues" evidence="1">
    <location>
        <begin position="21"/>
        <end position="30"/>
    </location>
</feature>
<reference evidence="3" key="1">
    <citation type="journal article" date="2019" name="Int. J. Syst. Evol. Microbiol.">
        <title>The Global Catalogue of Microorganisms (GCM) 10K type strain sequencing project: providing services to taxonomists for standard genome sequencing and annotation.</title>
        <authorList>
            <consortium name="The Broad Institute Genomics Platform"/>
            <consortium name="The Broad Institute Genome Sequencing Center for Infectious Disease"/>
            <person name="Wu L."/>
            <person name="Ma J."/>
        </authorList>
    </citation>
    <scope>NUCLEOTIDE SEQUENCE [LARGE SCALE GENOMIC DNA]</scope>
    <source>
        <strain evidence="3">JCM 17979</strain>
    </source>
</reference>
<dbReference type="Proteomes" id="UP001500928">
    <property type="component" value="Unassembled WGS sequence"/>
</dbReference>
<sequence length="59" mass="6046">MSLLGNLRALMGDLPDDALACPPPEPPPVDPGTAPAARRTSTPPSSVHSSEDGARRLDA</sequence>
<feature type="compositionally biased region" description="Polar residues" evidence="1">
    <location>
        <begin position="39"/>
        <end position="48"/>
    </location>
</feature>
<name>A0ABP9BKH1_9PSEU</name>
<accession>A0ABP9BKH1</accession>
<proteinExistence type="predicted"/>
<gene>
    <name evidence="2" type="ORF">GCM10023200_36340</name>
</gene>
<evidence type="ECO:0000256" key="1">
    <source>
        <dbReference type="SAM" id="MobiDB-lite"/>
    </source>
</evidence>
<feature type="region of interest" description="Disordered" evidence="1">
    <location>
        <begin position="1"/>
        <end position="59"/>
    </location>
</feature>
<dbReference type="RefSeq" id="WP_345418086.1">
    <property type="nucleotide sequence ID" value="NZ_BAABHO010000030.1"/>
</dbReference>
<dbReference type="EMBL" id="BAABHO010000030">
    <property type="protein sequence ID" value="GAA4796924.1"/>
    <property type="molecule type" value="Genomic_DNA"/>
</dbReference>
<keyword evidence="3" id="KW-1185">Reference proteome</keyword>
<feature type="compositionally biased region" description="Basic and acidic residues" evidence="1">
    <location>
        <begin position="49"/>
        <end position="59"/>
    </location>
</feature>